<sequence length="96" mass="10647">MNSSSGLFTILEEGSLGGAGYKYQPKNTSAAMWLLADSIAARKYKAMRPNKKLIAKRDIPYETDYTDSAPSFCYGPLISAAESLLLEDWWCLSLFP</sequence>
<evidence type="ECO:0000313" key="2">
    <source>
        <dbReference type="WBParaSite" id="Csp11.Scaffold630.g21967.t1"/>
    </source>
</evidence>
<protein>
    <submittedName>
        <fullName evidence="2">RES domain-containing protein</fullName>
    </submittedName>
</protein>
<accession>A0A1I7V3C1</accession>
<dbReference type="AlphaFoldDB" id="A0A1I7V3C1"/>
<dbReference type="WBParaSite" id="Csp11.Scaffold630.g21967.t1">
    <property type="protein sequence ID" value="Csp11.Scaffold630.g21967.t1"/>
    <property type="gene ID" value="Csp11.Scaffold630.g21967"/>
</dbReference>
<evidence type="ECO:0000313" key="1">
    <source>
        <dbReference type="Proteomes" id="UP000095282"/>
    </source>
</evidence>
<name>A0A1I7V3C1_9PELO</name>
<dbReference type="Proteomes" id="UP000095282">
    <property type="component" value="Unplaced"/>
</dbReference>
<keyword evidence="1" id="KW-1185">Reference proteome</keyword>
<proteinExistence type="predicted"/>
<organism evidence="1 2">
    <name type="scientific">Caenorhabditis tropicalis</name>
    <dbReference type="NCBI Taxonomy" id="1561998"/>
    <lineage>
        <taxon>Eukaryota</taxon>
        <taxon>Metazoa</taxon>
        <taxon>Ecdysozoa</taxon>
        <taxon>Nematoda</taxon>
        <taxon>Chromadorea</taxon>
        <taxon>Rhabditida</taxon>
        <taxon>Rhabditina</taxon>
        <taxon>Rhabditomorpha</taxon>
        <taxon>Rhabditoidea</taxon>
        <taxon>Rhabditidae</taxon>
        <taxon>Peloderinae</taxon>
        <taxon>Caenorhabditis</taxon>
    </lineage>
</organism>
<reference evidence="2" key="1">
    <citation type="submission" date="2016-11" db="UniProtKB">
        <authorList>
            <consortium name="WormBaseParasite"/>
        </authorList>
    </citation>
    <scope>IDENTIFICATION</scope>
</reference>